<dbReference type="Pfam" id="PF00069">
    <property type="entry name" value="Pkinase"/>
    <property type="match status" value="1"/>
</dbReference>
<accession>A0A9W9Y0F6</accession>
<evidence type="ECO:0000256" key="8">
    <source>
        <dbReference type="ARBA" id="ARBA00022679"/>
    </source>
</evidence>
<comment type="subunit">
    <text evidence="3">Component of the EKC/KEOPS complex composed of at least BUD32, CGI121, GON7, KAE1 and PCC1; the whole complex dimerizes.</text>
</comment>
<dbReference type="GO" id="GO:0000781">
    <property type="term" value="C:chromosome, telomeric region"/>
    <property type="evidence" value="ECO:0007669"/>
    <property type="project" value="UniProtKB-SubCell"/>
</dbReference>
<dbReference type="OrthoDB" id="5979581at2759"/>
<evidence type="ECO:0000259" key="17">
    <source>
        <dbReference type="PROSITE" id="PS50011"/>
    </source>
</evidence>
<dbReference type="Gene3D" id="1.10.510.10">
    <property type="entry name" value="Transferase(Phosphotransferase) domain 1"/>
    <property type="match status" value="1"/>
</dbReference>
<evidence type="ECO:0000256" key="10">
    <source>
        <dbReference type="ARBA" id="ARBA00022777"/>
    </source>
</evidence>
<comment type="catalytic activity">
    <reaction evidence="15">
        <text>L-threonyl-[protein] + ATP = O-phospho-L-threonyl-[protein] + ADP + H(+)</text>
        <dbReference type="Rhea" id="RHEA:46608"/>
        <dbReference type="Rhea" id="RHEA-COMP:11060"/>
        <dbReference type="Rhea" id="RHEA-COMP:11605"/>
        <dbReference type="ChEBI" id="CHEBI:15378"/>
        <dbReference type="ChEBI" id="CHEBI:30013"/>
        <dbReference type="ChEBI" id="CHEBI:30616"/>
        <dbReference type="ChEBI" id="CHEBI:61977"/>
        <dbReference type="ChEBI" id="CHEBI:456216"/>
        <dbReference type="EC" id="2.7.11.1"/>
    </reaction>
</comment>
<keyword evidence="11" id="KW-0067">ATP-binding</keyword>
<sequence>MSGGQEDNLWLGLVGDPRLADDIFEIQRTPFCDRRHYCIASKPQGQSMRVLQETFPNAILPKLLVKSIIHRLWLSGNWFHSSCGVIHTDISPQNVLMKLEDDSSPKDIEDQESQDLSIPMITTDGAAPVYKSRETKLELSRPLVLADFGEIRLPEGQTNQDWVMSDLYRAPEVLLGLPWQYPFDVWSISVMYFLPLALAQYIGYMGPLPLEMIRKSPPFATYFDEQGTWASKPPIPQTSFEDFVTTIPPGEEKDQFLQFIRKILVWDPEVRANSSTAYWVV</sequence>
<proteinExistence type="predicted"/>
<evidence type="ECO:0000256" key="13">
    <source>
        <dbReference type="ARBA" id="ARBA00030980"/>
    </source>
</evidence>
<evidence type="ECO:0000256" key="11">
    <source>
        <dbReference type="ARBA" id="ARBA00022840"/>
    </source>
</evidence>
<dbReference type="Proteomes" id="UP001149954">
    <property type="component" value="Unassembled WGS sequence"/>
</dbReference>
<evidence type="ECO:0000256" key="9">
    <source>
        <dbReference type="ARBA" id="ARBA00022741"/>
    </source>
</evidence>
<protein>
    <recommendedName>
        <fullName evidence="6">EKC/KEOPS complex subunit BUD32</fullName>
        <ecNumber evidence="4">2.7.11.1</ecNumber>
    </recommendedName>
    <alternativeName>
        <fullName evidence="13 14">Atypical Serine/threonine protein kinase BUD32</fullName>
    </alternativeName>
    <alternativeName>
        <fullName evidence="5">EKC/KEOPS complex subunit bud32</fullName>
    </alternativeName>
</protein>
<dbReference type="GO" id="GO:0005634">
    <property type="term" value="C:nucleus"/>
    <property type="evidence" value="ECO:0007669"/>
    <property type="project" value="TreeGrafter"/>
</dbReference>
<name>A0A9W9Y0F6_9EURO</name>
<dbReference type="GO" id="GO:0005524">
    <property type="term" value="F:ATP binding"/>
    <property type="evidence" value="ECO:0007669"/>
    <property type="project" value="UniProtKB-KW"/>
</dbReference>
<evidence type="ECO:0000256" key="15">
    <source>
        <dbReference type="ARBA" id="ARBA00047899"/>
    </source>
</evidence>
<keyword evidence="9" id="KW-0547">Nucleotide-binding</keyword>
<evidence type="ECO:0000256" key="7">
    <source>
        <dbReference type="ARBA" id="ARBA00022527"/>
    </source>
</evidence>
<dbReference type="PANTHER" id="PTHR45646">
    <property type="entry name" value="SERINE/THREONINE-PROTEIN KINASE DOA-RELATED"/>
    <property type="match status" value="1"/>
</dbReference>
<evidence type="ECO:0000313" key="19">
    <source>
        <dbReference type="Proteomes" id="UP001149954"/>
    </source>
</evidence>
<dbReference type="PANTHER" id="PTHR45646:SF11">
    <property type="entry name" value="SERINE_THREONINE-PROTEIN KINASE DOA"/>
    <property type="match status" value="1"/>
</dbReference>
<dbReference type="SUPFAM" id="SSF56112">
    <property type="entry name" value="Protein kinase-like (PK-like)"/>
    <property type="match status" value="1"/>
</dbReference>
<comment type="caution">
    <text evidence="18">The sequence shown here is derived from an EMBL/GenBank/DDBJ whole genome shotgun (WGS) entry which is preliminary data.</text>
</comment>
<dbReference type="GO" id="GO:0004674">
    <property type="term" value="F:protein serine/threonine kinase activity"/>
    <property type="evidence" value="ECO:0007669"/>
    <property type="project" value="UniProtKB-KW"/>
</dbReference>
<comment type="function">
    <text evidence="1">Component of the EKC/KEOPS complex that is required for the formation of a threonylcarbamoyl group on adenosine at position 37 (t(6)A37) in tRNAs that read codons beginning with adenine. The complex is probably involved in the transfer of the threonylcarbamoyl moiety of threonylcarbamoyl-AMP (TC-AMP) to the N6 group of A37. BUD32 has ATPase activity in the context of the EKC/KEOPS complex and likely plays a supporting role to the catalytic subunit KAE1. The EKC/KEOPS complex also promotes both telomere uncapping and telomere elongation. The complex is required for efficient recruitment of transcriptional coactivators.</text>
</comment>
<dbReference type="InterPro" id="IPR011009">
    <property type="entry name" value="Kinase-like_dom_sf"/>
</dbReference>
<evidence type="ECO:0000256" key="16">
    <source>
        <dbReference type="ARBA" id="ARBA00048679"/>
    </source>
</evidence>
<comment type="subcellular location">
    <subcellularLocation>
        <location evidence="2">Chromosome</location>
        <location evidence="2">Telomere</location>
    </subcellularLocation>
</comment>
<evidence type="ECO:0000256" key="6">
    <source>
        <dbReference type="ARBA" id="ARBA00019973"/>
    </source>
</evidence>
<dbReference type="InterPro" id="IPR000719">
    <property type="entry name" value="Prot_kinase_dom"/>
</dbReference>
<dbReference type="InterPro" id="IPR051175">
    <property type="entry name" value="CLK_kinases"/>
</dbReference>
<dbReference type="Gene3D" id="3.30.200.20">
    <property type="entry name" value="Phosphorylase Kinase, domain 1"/>
    <property type="match status" value="1"/>
</dbReference>
<evidence type="ECO:0000313" key="18">
    <source>
        <dbReference type="EMBL" id="KAJ5513403.1"/>
    </source>
</evidence>
<dbReference type="EC" id="2.7.11.1" evidence="4"/>
<dbReference type="AlphaFoldDB" id="A0A9W9Y0F6"/>
<comment type="catalytic activity">
    <reaction evidence="16">
        <text>L-seryl-[protein] + ATP = O-phospho-L-seryl-[protein] + ADP + H(+)</text>
        <dbReference type="Rhea" id="RHEA:17989"/>
        <dbReference type="Rhea" id="RHEA-COMP:9863"/>
        <dbReference type="Rhea" id="RHEA-COMP:11604"/>
        <dbReference type="ChEBI" id="CHEBI:15378"/>
        <dbReference type="ChEBI" id="CHEBI:29999"/>
        <dbReference type="ChEBI" id="CHEBI:30616"/>
        <dbReference type="ChEBI" id="CHEBI:83421"/>
        <dbReference type="ChEBI" id="CHEBI:456216"/>
        <dbReference type="EC" id="2.7.11.1"/>
    </reaction>
</comment>
<reference evidence="18" key="1">
    <citation type="submission" date="2022-12" db="EMBL/GenBank/DDBJ databases">
        <authorList>
            <person name="Petersen C."/>
        </authorList>
    </citation>
    <scope>NUCLEOTIDE SEQUENCE</scope>
    <source>
        <strain evidence="18">IBT 29495</strain>
    </source>
</reference>
<keyword evidence="12" id="KW-0779">Telomere</keyword>
<keyword evidence="7" id="KW-0723">Serine/threonine-protein kinase</keyword>
<dbReference type="PROSITE" id="PS00109">
    <property type="entry name" value="PROTEIN_KINASE_TYR"/>
    <property type="match status" value="1"/>
</dbReference>
<organism evidence="18 19">
    <name type="scientific">Penicillium fimorum</name>
    <dbReference type="NCBI Taxonomy" id="1882269"/>
    <lineage>
        <taxon>Eukaryota</taxon>
        <taxon>Fungi</taxon>
        <taxon>Dikarya</taxon>
        <taxon>Ascomycota</taxon>
        <taxon>Pezizomycotina</taxon>
        <taxon>Eurotiomycetes</taxon>
        <taxon>Eurotiomycetidae</taxon>
        <taxon>Eurotiales</taxon>
        <taxon>Aspergillaceae</taxon>
        <taxon>Penicillium</taxon>
    </lineage>
</organism>
<reference evidence="18" key="2">
    <citation type="journal article" date="2023" name="IMA Fungus">
        <title>Comparative genomic study of the Penicillium genus elucidates a diverse pangenome and 15 lateral gene transfer events.</title>
        <authorList>
            <person name="Petersen C."/>
            <person name="Sorensen T."/>
            <person name="Nielsen M.R."/>
            <person name="Sondergaard T.E."/>
            <person name="Sorensen J.L."/>
            <person name="Fitzpatrick D.A."/>
            <person name="Frisvad J.C."/>
            <person name="Nielsen K.L."/>
        </authorList>
    </citation>
    <scope>NUCLEOTIDE SEQUENCE</scope>
    <source>
        <strain evidence="18">IBT 29495</strain>
    </source>
</reference>
<evidence type="ECO:0000256" key="5">
    <source>
        <dbReference type="ARBA" id="ARBA00013948"/>
    </source>
</evidence>
<dbReference type="EMBL" id="JAPWDS010000002">
    <property type="protein sequence ID" value="KAJ5513403.1"/>
    <property type="molecule type" value="Genomic_DNA"/>
</dbReference>
<evidence type="ECO:0000256" key="1">
    <source>
        <dbReference type="ARBA" id="ARBA00003747"/>
    </source>
</evidence>
<evidence type="ECO:0000256" key="3">
    <source>
        <dbReference type="ARBA" id="ARBA00011534"/>
    </source>
</evidence>
<gene>
    <name evidence="18" type="ORF">N7463_002955</name>
</gene>
<dbReference type="GO" id="GO:0043484">
    <property type="term" value="P:regulation of RNA splicing"/>
    <property type="evidence" value="ECO:0007669"/>
    <property type="project" value="TreeGrafter"/>
</dbReference>
<feature type="domain" description="Protein kinase" evidence="17">
    <location>
        <begin position="1"/>
        <end position="281"/>
    </location>
</feature>
<evidence type="ECO:0000256" key="2">
    <source>
        <dbReference type="ARBA" id="ARBA00004574"/>
    </source>
</evidence>
<evidence type="ECO:0000256" key="12">
    <source>
        <dbReference type="ARBA" id="ARBA00022895"/>
    </source>
</evidence>
<keyword evidence="19" id="KW-1185">Reference proteome</keyword>
<evidence type="ECO:0000256" key="4">
    <source>
        <dbReference type="ARBA" id="ARBA00012513"/>
    </source>
</evidence>
<keyword evidence="12" id="KW-0158">Chromosome</keyword>
<evidence type="ECO:0000256" key="14">
    <source>
        <dbReference type="ARBA" id="ARBA00033194"/>
    </source>
</evidence>
<dbReference type="InterPro" id="IPR008266">
    <property type="entry name" value="Tyr_kinase_AS"/>
</dbReference>
<keyword evidence="8" id="KW-0808">Transferase</keyword>
<dbReference type="PROSITE" id="PS50011">
    <property type="entry name" value="PROTEIN_KINASE_DOM"/>
    <property type="match status" value="1"/>
</dbReference>
<keyword evidence="10 18" id="KW-0418">Kinase</keyword>